<evidence type="ECO:0000256" key="1">
    <source>
        <dbReference type="SAM" id="MobiDB-lite"/>
    </source>
</evidence>
<dbReference type="SUPFAM" id="SSF54373">
    <property type="entry name" value="FAD-linked reductases, C-terminal domain"/>
    <property type="match status" value="1"/>
</dbReference>
<name>A0A1G4BG78_9PEZI</name>
<keyword evidence="4" id="KW-1185">Reference proteome</keyword>
<proteinExistence type="predicted"/>
<reference evidence="3 4" key="1">
    <citation type="submission" date="2016-09" db="EMBL/GenBank/DDBJ databases">
        <authorList>
            <person name="Capua I."/>
            <person name="De Benedictis P."/>
            <person name="Joannis T."/>
            <person name="Lombin L.H."/>
            <person name="Cattoli G."/>
        </authorList>
    </citation>
    <scope>NUCLEOTIDE SEQUENCE [LARGE SCALE GENOMIC DNA]</scope>
    <source>
        <strain evidence="3 4">IMI 309357</strain>
    </source>
</reference>
<comment type="caution">
    <text evidence="3">The sequence shown here is derived from an EMBL/GenBank/DDBJ whole genome shotgun (WGS) entry which is preliminary data.</text>
</comment>
<evidence type="ECO:0000259" key="2">
    <source>
        <dbReference type="Pfam" id="PF01593"/>
    </source>
</evidence>
<dbReference type="PANTHER" id="PTHR10742:SF414">
    <property type="entry name" value="CONTAINING AMINE OXIDASE, PUTATIVE (AFU_ORTHOLOGUE AFUA_3G12150)-RELATED"/>
    <property type="match status" value="1"/>
</dbReference>
<dbReference type="SUPFAM" id="SSF51905">
    <property type="entry name" value="FAD/NAD(P)-binding domain"/>
    <property type="match status" value="1"/>
</dbReference>
<organism evidence="3 4">
    <name type="scientific">Colletotrichum orchidophilum</name>
    <dbReference type="NCBI Taxonomy" id="1209926"/>
    <lineage>
        <taxon>Eukaryota</taxon>
        <taxon>Fungi</taxon>
        <taxon>Dikarya</taxon>
        <taxon>Ascomycota</taxon>
        <taxon>Pezizomycotina</taxon>
        <taxon>Sordariomycetes</taxon>
        <taxon>Hypocreomycetidae</taxon>
        <taxon>Glomerellales</taxon>
        <taxon>Glomerellaceae</taxon>
        <taxon>Colletotrichum</taxon>
    </lineage>
</organism>
<evidence type="ECO:0000313" key="3">
    <source>
        <dbReference type="EMBL" id="OHF00442.1"/>
    </source>
</evidence>
<feature type="domain" description="Amine oxidase" evidence="2">
    <location>
        <begin position="64"/>
        <end position="421"/>
    </location>
</feature>
<dbReference type="PANTHER" id="PTHR10742">
    <property type="entry name" value="FLAVIN MONOAMINE OXIDASE"/>
    <property type="match status" value="1"/>
</dbReference>
<feature type="compositionally biased region" description="Polar residues" evidence="1">
    <location>
        <begin position="341"/>
        <end position="367"/>
    </location>
</feature>
<gene>
    <name evidence="3" type="ORF">CORC01_04192</name>
</gene>
<accession>A0A1G4BG78</accession>
<dbReference type="Pfam" id="PF01593">
    <property type="entry name" value="Amino_oxidase"/>
    <property type="match status" value="1"/>
</dbReference>
<dbReference type="InterPro" id="IPR036188">
    <property type="entry name" value="FAD/NAD-bd_sf"/>
</dbReference>
<dbReference type="EMBL" id="MJBS01000027">
    <property type="protein sequence ID" value="OHF00442.1"/>
    <property type="molecule type" value="Genomic_DNA"/>
</dbReference>
<dbReference type="Gene3D" id="3.90.660.10">
    <property type="match status" value="1"/>
</dbReference>
<protein>
    <submittedName>
        <fullName evidence="3">Flavin containing amine oxidase</fullName>
    </submittedName>
</protein>
<dbReference type="GO" id="GO:0016491">
    <property type="term" value="F:oxidoreductase activity"/>
    <property type="evidence" value="ECO:0007669"/>
    <property type="project" value="InterPro"/>
</dbReference>
<dbReference type="InterPro" id="IPR050281">
    <property type="entry name" value="Flavin_monoamine_oxidase"/>
</dbReference>
<dbReference type="GO" id="GO:0050660">
    <property type="term" value="F:flavin adenine dinucleotide binding"/>
    <property type="evidence" value="ECO:0007669"/>
    <property type="project" value="TreeGrafter"/>
</dbReference>
<dbReference type="GeneID" id="34557350"/>
<dbReference type="OrthoDB" id="5046242at2759"/>
<dbReference type="Proteomes" id="UP000176998">
    <property type="component" value="Unassembled WGS sequence"/>
</dbReference>
<dbReference type="Gene3D" id="3.50.50.60">
    <property type="entry name" value="FAD/NAD(P)-binding domain"/>
    <property type="match status" value="1"/>
</dbReference>
<dbReference type="RefSeq" id="XP_022477585.1">
    <property type="nucleotide sequence ID" value="XM_022615840.1"/>
</dbReference>
<dbReference type="STRING" id="1209926.A0A1G4BG78"/>
<feature type="region of interest" description="Disordered" evidence="1">
    <location>
        <begin position="341"/>
        <end position="370"/>
    </location>
</feature>
<dbReference type="AlphaFoldDB" id="A0A1G4BG78"/>
<dbReference type="GO" id="GO:0006338">
    <property type="term" value="P:chromatin remodeling"/>
    <property type="evidence" value="ECO:0007669"/>
    <property type="project" value="TreeGrafter"/>
</dbReference>
<evidence type="ECO:0000313" key="4">
    <source>
        <dbReference type="Proteomes" id="UP000176998"/>
    </source>
</evidence>
<dbReference type="InterPro" id="IPR002937">
    <property type="entry name" value="Amino_oxidase"/>
</dbReference>
<dbReference type="GO" id="GO:0003682">
    <property type="term" value="F:chromatin binding"/>
    <property type="evidence" value="ECO:0007669"/>
    <property type="project" value="TreeGrafter"/>
</dbReference>
<sequence>MSKDIADPGLDTVWSLIEDAFKYSNSECTTIDSARSLKDFFCERLADGDLPQDQQARVLLLAEMWGSFIGDSWERQSLKWFWLEECLDGENLYVMENHSTILQAVAATAQARADIHLSAVVTSIESTSSEPHDTKVIVRTSDDVFEFDEVVVTVPLGCLKSGKPSFTPPLPPRVQMAVRNASYSSLEKVYITFPVAFWDGYAASNKNQQPNCTPHLDERQVHQEADGVFPSFAHFLNPEYVPTDQRHWPIEMVPLSSPVVFGSHAKPTLLIYTYDPCAEYVLSLIQGLTPESTEYFDVLDRFFQPYYSRLPNYQGGHANCVPSAILATNWHGDDLAGNGSYTNFQVSESTNKPATKEQNGTRGNGSHQDQEIHLDLDAQVMRAGLPERGIWFAGEHTAPFIALGTTTGAYWSGEAAALRILAANGLKRGATVPCAEAAA</sequence>